<dbReference type="InterPro" id="IPR004358">
    <property type="entry name" value="Sig_transdc_His_kin-like_C"/>
</dbReference>
<dbReference type="GO" id="GO:0000160">
    <property type="term" value="P:phosphorelay signal transduction system"/>
    <property type="evidence" value="ECO:0007669"/>
    <property type="project" value="UniProtKB-KW"/>
</dbReference>
<evidence type="ECO:0000256" key="3">
    <source>
        <dbReference type="ARBA" id="ARBA00022679"/>
    </source>
</evidence>
<keyword evidence="5" id="KW-0902">Two-component regulatory system</keyword>
<dbReference type="InterPro" id="IPR003594">
    <property type="entry name" value="HATPase_dom"/>
</dbReference>
<feature type="transmembrane region" description="Helical" evidence="6">
    <location>
        <begin position="408"/>
        <end position="429"/>
    </location>
</feature>
<evidence type="ECO:0000256" key="5">
    <source>
        <dbReference type="ARBA" id="ARBA00023012"/>
    </source>
</evidence>
<evidence type="ECO:0000259" key="7">
    <source>
        <dbReference type="PROSITE" id="PS50109"/>
    </source>
</evidence>
<dbReference type="EC" id="2.7.13.3" evidence="2"/>
<keyword evidence="8" id="KW-0547">Nucleotide-binding</keyword>
<proteinExistence type="predicted"/>
<feature type="domain" description="Histidine kinase" evidence="7">
    <location>
        <begin position="462"/>
        <end position="674"/>
    </location>
</feature>
<protein>
    <recommendedName>
        <fullName evidence="2">histidine kinase</fullName>
        <ecNumber evidence="2">2.7.13.3</ecNumber>
    </recommendedName>
</protein>
<dbReference type="AlphaFoldDB" id="A0A1Y3R1S5"/>
<name>A0A1Y3R1S5_9BACT</name>
<evidence type="ECO:0000256" key="2">
    <source>
        <dbReference type="ARBA" id="ARBA00012438"/>
    </source>
</evidence>
<dbReference type="SUPFAM" id="SSF55874">
    <property type="entry name" value="ATPase domain of HSP90 chaperone/DNA topoisomerase II/histidine kinase"/>
    <property type="match status" value="1"/>
</dbReference>
<dbReference type="GO" id="GO:0005524">
    <property type="term" value="F:ATP binding"/>
    <property type="evidence" value="ECO:0007669"/>
    <property type="project" value="UniProtKB-KW"/>
</dbReference>
<dbReference type="PROSITE" id="PS50109">
    <property type="entry name" value="HIS_KIN"/>
    <property type="match status" value="1"/>
</dbReference>
<dbReference type="InterPro" id="IPR005467">
    <property type="entry name" value="His_kinase_dom"/>
</dbReference>
<gene>
    <name evidence="8" type="ORF">B5G41_04095</name>
</gene>
<dbReference type="Proteomes" id="UP000195772">
    <property type="component" value="Unassembled WGS sequence"/>
</dbReference>
<dbReference type="InterPro" id="IPR036890">
    <property type="entry name" value="HATPase_C_sf"/>
</dbReference>
<comment type="catalytic activity">
    <reaction evidence="1">
        <text>ATP + protein L-histidine = ADP + protein N-phospho-L-histidine.</text>
        <dbReference type="EC" id="2.7.13.3"/>
    </reaction>
</comment>
<dbReference type="Pfam" id="PF02518">
    <property type="entry name" value="HATPase_c"/>
    <property type="match status" value="1"/>
</dbReference>
<dbReference type="PANTHER" id="PTHR43711:SF26">
    <property type="entry name" value="SENSOR HISTIDINE KINASE RCSC"/>
    <property type="match status" value="1"/>
</dbReference>
<keyword evidence="6" id="KW-0472">Membrane</keyword>
<dbReference type="PRINTS" id="PR00344">
    <property type="entry name" value="BCTRLSENSOR"/>
</dbReference>
<dbReference type="Gene3D" id="3.30.565.10">
    <property type="entry name" value="Histidine kinase-like ATPase, C-terminal domain"/>
    <property type="match status" value="1"/>
</dbReference>
<dbReference type="SMART" id="SM00387">
    <property type="entry name" value="HATPase_c"/>
    <property type="match status" value="1"/>
</dbReference>
<dbReference type="RefSeq" id="WP_032135003.1">
    <property type="nucleotide sequence ID" value="NZ_JADNCE010000017.1"/>
</dbReference>
<evidence type="ECO:0000256" key="4">
    <source>
        <dbReference type="ARBA" id="ARBA00022777"/>
    </source>
</evidence>
<evidence type="ECO:0000313" key="9">
    <source>
        <dbReference type="Proteomes" id="UP000195772"/>
    </source>
</evidence>
<keyword evidence="3" id="KW-0808">Transferase</keyword>
<comment type="caution">
    <text evidence="8">The sequence shown here is derived from an EMBL/GenBank/DDBJ whole genome shotgun (WGS) entry which is preliminary data.</text>
</comment>
<organism evidence="8 9">
    <name type="scientific">Alistipes onderdonkii</name>
    <dbReference type="NCBI Taxonomy" id="328813"/>
    <lineage>
        <taxon>Bacteria</taxon>
        <taxon>Pseudomonadati</taxon>
        <taxon>Bacteroidota</taxon>
        <taxon>Bacteroidia</taxon>
        <taxon>Bacteroidales</taxon>
        <taxon>Rikenellaceae</taxon>
        <taxon>Alistipes</taxon>
    </lineage>
</organism>
<evidence type="ECO:0000256" key="6">
    <source>
        <dbReference type="SAM" id="Phobius"/>
    </source>
</evidence>
<dbReference type="PANTHER" id="PTHR43711">
    <property type="entry name" value="TWO-COMPONENT HISTIDINE KINASE"/>
    <property type="match status" value="1"/>
</dbReference>
<reference evidence="9" key="1">
    <citation type="submission" date="2017-04" db="EMBL/GenBank/DDBJ databases">
        <title>Function of individual gut microbiota members based on whole genome sequencing of pure cultures obtained from chicken caecum.</title>
        <authorList>
            <person name="Medvecky M."/>
            <person name="Cejkova D."/>
            <person name="Polansky O."/>
            <person name="Karasova D."/>
            <person name="Kubasova T."/>
            <person name="Cizek A."/>
            <person name="Rychlik I."/>
        </authorList>
    </citation>
    <scope>NUCLEOTIDE SEQUENCE [LARGE SCALE GENOMIC DNA]</scope>
    <source>
        <strain evidence="9">An90</strain>
    </source>
</reference>
<sequence length="674" mass="77151">MAAPSSVTDSLQGRLAHTSDPRERVQLLLNLKDLNEDTHLNLPYSIQLFREAADIRDTYAMSVSVIPILSRYSIYVEKEDTLRYYVQALRDLTPGTPEEGADAYAEMCIGFYRLGHQYDLAENLRLAHEVYDWSNTPPEEPENIYQRTKRLLLRGYANLTLCYHEGGNRRAYIPQTDTWREAYELTEQMPNLNIRRCFASIIYYVLSGAYNQSYRYDEQVALTNDQIALLDRYYSADSTLGRRPYLYKDNSYVRPYQQLMQCALNIRRNDYAARYFNEFRSRMLAAEGENLLRNKSYLYEMGYLWKANTGAYAESIQYSDSLIRLIESGKGYFSMLPNKVYQAYRDRSILLTKAKRYPEAFEAFEHTMQVQDSILTAERRERLETIRRQHDLDKRKLAETRALIRNRAATSLSIVVIVLLMSGTGIYLLRSLLRNRRLKADILRHSRKAQESEHMKSVFVNTICRGIGPAFDAIDTAASRLMLSDIDAAERNTCCDSIRVNADLLLSALDNMLEAANLDSLTEALRLEETNIDEVCRAELLAASRLSCNPGVAFTIEAPENPGTVRTHAKYFSFVVRALLDNARKFTREGSVTLRYEIDPRHNQLRVTVTDTGCGIPPEKRNDIFGMPSDDSKATPGLSLALCRLIARHLSGNISLDEEYTAGARFTFTIPAKP</sequence>
<dbReference type="InterPro" id="IPR050736">
    <property type="entry name" value="Sensor_HK_Regulatory"/>
</dbReference>
<keyword evidence="6" id="KW-1133">Transmembrane helix</keyword>
<keyword evidence="4" id="KW-0418">Kinase</keyword>
<keyword evidence="6" id="KW-0812">Transmembrane</keyword>
<evidence type="ECO:0000256" key="1">
    <source>
        <dbReference type="ARBA" id="ARBA00000085"/>
    </source>
</evidence>
<dbReference type="eggNOG" id="COG2205">
    <property type="taxonomic scope" value="Bacteria"/>
</dbReference>
<keyword evidence="8" id="KW-0067">ATP-binding</keyword>
<dbReference type="OrthoDB" id="9796457at2"/>
<dbReference type="EMBL" id="NFHB01000002">
    <property type="protein sequence ID" value="OUN04498.1"/>
    <property type="molecule type" value="Genomic_DNA"/>
</dbReference>
<evidence type="ECO:0000313" key="8">
    <source>
        <dbReference type="EMBL" id="OUN04498.1"/>
    </source>
</evidence>
<accession>A0A1Y3R1S5</accession>
<dbReference type="GO" id="GO:0004673">
    <property type="term" value="F:protein histidine kinase activity"/>
    <property type="evidence" value="ECO:0007669"/>
    <property type="project" value="UniProtKB-EC"/>
</dbReference>